<feature type="transmembrane region" description="Helical" evidence="8">
    <location>
        <begin position="299"/>
        <end position="318"/>
    </location>
</feature>
<dbReference type="SUPFAM" id="SSF81345">
    <property type="entry name" value="ABC transporter involved in vitamin B12 uptake, BtuC"/>
    <property type="match status" value="1"/>
</dbReference>
<keyword evidence="3" id="KW-0813">Transport</keyword>
<feature type="transmembrane region" description="Helical" evidence="8">
    <location>
        <begin position="82"/>
        <end position="101"/>
    </location>
</feature>
<accession>A0A101EPN8</accession>
<organism evidence="9 10">
    <name type="scientific">Thermotoga petrophila</name>
    <dbReference type="NCBI Taxonomy" id="93929"/>
    <lineage>
        <taxon>Bacteria</taxon>
        <taxon>Thermotogati</taxon>
        <taxon>Thermotogota</taxon>
        <taxon>Thermotogae</taxon>
        <taxon>Thermotogales</taxon>
        <taxon>Thermotogaceae</taxon>
        <taxon>Thermotoga</taxon>
    </lineage>
</organism>
<dbReference type="EMBL" id="LGFG01000121">
    <property type="protein sequence ID" value="KUK22621.1"/>
    <property type="molecule type" value="Genomic_DNA"/>
</dbReference>
<evidence type="ECO:0000256" key="7">
    <source>
        <dbReference type="ARBA" id="ARBA00023136"/>
    </source>
</evidence>
<sequence>MRKLVFPILILSFLLGIFFGSVPLDPLEVLGVLFGLKENPGVERILSLRIPRVLASFLVGAGLSIVGNSFQNLLKNPLVDPYLLGISSGASFGTVVSFYLAEIFGISWIYRIPLLSFGFSMIASLLTLLIARKEGRFPVTTIVLSGVVVSTLFSSLTYMTIVLLKRNVTTISMWLFGSFSGSTWEDVLFYLVVVIPFLLYSLIFSKHLNAMALGEEEAFVLGVSVERLKVVTFLFGNLITAFLVSRSGVIGFVGLIVPHISRYLVGPNFLKSVLSSLIVGGVLLTLCDTAARTFFSPTELPVGVVTALIGAPFLAFLMKRGV</sequence>
<protein>
    <submittedName>
        <fullName evidence="9">Transport system permease protein</fullName>
    </submittedName>
</protein>
<keyword evidence="6 8" id="KW-1133">Transmembrane helix</keyword>
<feature type="transmembrane region" description="Helical" evidence="8">
    <location>
        <begin position="107"/>
        <end position="130"/>
    </location>
</feature>
<evidence type="ECO:0000313" key="10">
    <source>
        <dbReference type="Proteomes" id="UP000058636"/>
    </source>
</evidence>
<evidence type="ECO:0000313" key="9">
    <source>
        <dbReference type="EMBL" id="KUK22621.1"/>
    </source>
</evidence>
<dbReference type="Proteomes" id="UP000058636">
    <property type="component" value="Unassembled WGS sequence"/>
</dbReference>
<proteinExistence type="inferred from homology"/>
<keyword evidence="4" id="KW-1003">Cell membrane</keyword>
<keyword evidence="7 8" id="KW-0472">Membrane</keyword>
<evidence type="ECO:0000256" key="4">
    <source>
        <dbReference type="ARBA" id="ARBA00022475"/>
    </source>
</evidence>
<dbReference type="PANTHER" id="PTHR30472:SF25">
    <property type="entry name" value="ABC TRANSPORTER PERMEASE PROTEIN MJ0876-RELATED"/>
    <property type="match status" value="1"/>
</dbReference>
<dbReference type="GO" id="GO:0022857">
    <property type="term" value="F:transmembrane transporter activity"/>
    <property type="evidence" value="ECO:0007669"/>
    <property type="project" value="InterPro"/>
</dbReference>
<evidence type="ECO:0000256" key="5">
    <source>
        <dbReference type="ARBA" id="ARBA00022692"/>
    </source>
</evidence>
<comment type="subcellular location">
    <subcellularLocation>
        <location evidence="1">Cell membrane</location>
        <topology evidence="1">Multi-pass membrane protein</topology>
    </subcellularLocation>
</comment>
<evidence type="ECO:0000256" key="3">
    <source>
        <dbReference type="ARBA" id="ARBA00022448"/>
    </source>
</evidence>
<feature type="transmembrane region" description="Helical" evidence="8">
    <location>
        <begin position="50"/>
        <end position="70"/>
    </location>
</feature>
<feature type="transmembrane region" description="Helical" evidence="8">
    <location>
        <begin position="234"/>
        <end position="257"/>
    </location>
</feature>
<name>A0A101EPN8_9THEM</name>
<evidence type="ECO:0000256" key="1">
    <source>
        <dbReference type="ARBA" id="ARBA00004651"/>
    </source>
</evidence>
<dbReference type="PATRIC" id="fig|93930.3.peg.321"/>
<feature type="transmembrane region" description="Helical" evidence="8">
    <location>
        <begin position="142"/>
        <end position="164"/>
    </location>
</feature>
<comment type="similarity">
    <text evidence="2">Belongs to the binding-protein-dependent transport system permease family. FecCD subfamily.</text>
</comment>
<dbReference type="GO" id="GO:0033214">
    <property type="term" value="P:siderophore-iron import into cell"/>
    <property type="evidence" value="ECO:0007669"/>
    <property type="project" value="TreeGrafter"/>
</dbReference>
<evidence type="ECO:0000256" key="2">
    <source>
        <dbReference type="ARBA" id="ARBA00007935"/>
    </source>
</evidence>
<comment type="caution">
    <text evidence="9">The sequence shown here is derived from an EMBL/GenBank/DDBJ whole genome shotgun (WGS) entry which is preliminary data.</text>
</comment>
<keyword evidence="5 8" id="KW-0812">Transmembrane</keyword>
<dbReference type="GO" id="GO:0005886">
    <property type="term" value="C:plasma membrane"/>
    <property type="evidence" value="ECO:0007669"/>
    <property type="project" value="UniProtKB-SubCell"/>
</dbReference>
<evidence type="ECO:0000256" key="6">
    <source>
        <dbReference type="ARBA" id="ARBA00022989"/>
    </source>
</evidence>
<reference evidence="9 10" key="1">
    <citation type="journal article" date="2015" name="MBio">
        <title>Genome-Resolved Metagenomic Analysis Reveals Roles for Candidate Phyla and Other Microbial Community Members in Biogeochemical Transformations in Oil Reservoirs.</title>
        <authorList>
            <person name="Hu P."/>
            <person name="Tom L."/>
            <person name="Singh A."/>
            <person name="Thomas B.C."/>
            <person name="Baker B.J."/>
            <person name="Piceno Y.M."/>
            <person name="Andersen G.L."/>
            <person name="Banfield J.F."/>
        </authorList>
    </citation>
    <scope>NUCLEOTIDE SEQUENCE [LARGE SCALE GENOMIC DNA]</scope>
    <source>
        <strain evidence="9">46_26</strain>
    </source>
</reference>
<feature type="transmembrane region" description="Helical" evidence="8">
    <location>
        <begin position="187"/>
        <end position="204"/>
    </location>
</feature>
<gene>
    <name evidence="9" type="ORF">XD57_1279</name>
</gene>
<evidence type="ECO:0000256" key="8">
    <source>
        <dbReference type="SAM" id="Phobius"/>
    </source>
</evidence>
<dbReference type="Gene3D" id="1.10.3470.10">
    <property type="entry name" value="ABC transporter involved in vitamin B12 uptake, BtuC"/>
    <property type="match status" value="1"/>
</dbReference>
<dbReference type="PANTHER" id="PTHR30472">
    <property type="entry name" value="FERRIC ENTEROBACTIN TRANSPORT SYSTEM PERMEASE PROTEIN"/>
    <property type="match status" value="1"/>
</dbReference>
<dbReference type="Pfam" id="PF01032">
    <property type="entry name" value="FecCD"/>
    <property type="match status" value="1"/>
</dbReference>
<dbReference type="FunFam" id="1.10.3470.10:FF:000001">
    <property type="entry name" value="Vitamin B12 ABC transporter permease BtuC"/>
    <property type="match status" value="1"/>
</dbReference>
<dbReference type="AlphaFoldDB" id="A0A101EPN8"/>
<dbReference type="InterPro" id="IPR037294">
    <property type="entry name" value="ABC_BtuC-like"/>
</dbReference>
<feature type="transmembrane region" description="Helical" evidence="8">
    <location>
        <begin position="269"/>
        <end position="287"/>
    </location>
</feature>
<dbReference type="CDD" id="cd06550">
    <property type="entry name" value="TM_ABC_iron-siderophores_like"/>
    <property type="match status" value="1"/>
</dbReference>
<dbReference type="InterPro" id="IPR000522">
    <property type="entry name" value="ABC_transptr_permease_BtuC"/>
</dbReference>